<dbReference type="Proteomes" id="UP001218218">
    <property type="component" value="Unassembled WGS sequence"/>
</dbReference>
<dbReference type="AlphaFoldDB" id="A0AAD7EGU6"/>
<reference evidence="2" key="1">
    <citation type="submission" date="2023-03" db="EMBL/GenBank/DDBJ databases">
        <title>Massive genome expansion in bonnet fungi (Mycena s.s.) driven by repeated elements and novel gene families across ecological guilds.</title>
        <authorList>
            <consortium name="Lawrence Berkeley National Laboratory"/>
            <person name="Harder C.B."/>
            <person name="Miyauchi S."/>
            <person name="Viragh M."/>
            <person name="Kuo A."/>
            <person name="Thoen E."/>
            <person name="Andreopoulos B."/>
            <person name="Lu D."/>
            <person name="Skrede I."/>
            <person name="Drula E."/>
            <person name="Henrissat B."/>
            <person name="Morin E."/>
            <person name="Kohler A."/>
            <person name="Barry K."/>
            <person name="LaButti K."/>
            <person name="Morin E."/>
            <person name="Salamov A."/>
            <person name="Lipzen A."/>
            <person name="Mereny Z."/>
            <person name="Hegedus B."/>
            <person name="Baldrian P."/>
            <person name="Stursova M."/>
            <person name="Weitz H."/>
            <person name="Taylor A."/>
            <person name="Grigoriev I.V."/>
            <person name="Nagy L.G."/>
            <person name="Martin F."/>
            <person name="Kauserud H."/>
        </authorList>
    </citation>
    <scope>NUCLEOTIDE SEQUENCE</scope>
    <source>
        <strain evidence="2">CBHHK002</strain>
    </source>
</reference>
<evidence type="ECO:0000313" key="3">
    <source>
        <dbReference type="Proteomes" id="UP001218218"/>
    </source>
</evidence>
<proteinExistence type="predicted"/>
<organism evidence="2 3">
    <name type="scientific">Mycena albidolilacea</name>
    <dbReference type="NCBI Taxonomy" id="1033008"/>
    <lineage>
        <taxon>Eukaryota</taxon>
        <taxon>Fungi</taxon>
        <taxon>Dikarya</taxon>
        <taxon>Basidiomycota</taxon>
        <taxon>Agaricomycotina</taxon>
        <taxon>Agaricomycetes</taxon>
        <taxon>Agaricomycetidae</taxon>
        <taxon>Agaricales</taxon>
        <taxon>Marasmiineae</taxon>
        <taxon>Mycenaceae</taxon>
        <taxon>Mycena</taxon>
    </lineage>
</organism>
<evidence type="ECO:0000313" key="2">
    <source>
        <dbReference type="EMBL" id="KAJ7323504.1"/>
    </source>
</evidence>
<protein>
    <submittedName>
        <fullName evidence="2">Uncharacterized protein</fullName>
    </submittedName>
</protein>
<name>A0AAD7EGU6_9AGAR</name>
<dbReference type="EMBL" id="JARIHO010000046">
    <property type="protein sequence ID" value="KAJ7323504.1"/>
    <property type="molecule type" value="Genomic_DNA"/>
</dbReference>
<keyword evidence="3" id="KW-1185">Reference proteome</keyword>
<feature type="region of interest" description="Disordered" evidence="1">
    <location>
        <begin position="34"/>
        <end position="56"/>
    </location>
</feature>
<feature type="non-terminal residue" evidence="2">
    <location>
        <position position="1"/>
    </location>
</feature>
<gene>
    <name evidence="2" type="ORF">DFH08DRAFT_711816</name>
</gene>
<sequence>LTNLFSGTAAHPIRKLACCARVVSEEGLYMELHAAEHNDEEPNAGALEGSRDDYEG</sequence>
<accession>A0AAD7EGU6</accession>
<evidence type="ECO:0000256" key="1">
    <source>
        <dbReference type="SAM" id="MobiDB-lite"/>
    </source>
</evidence>
<comment type="caution">
    <text evidence="2">The sequence shown here is derived from an EMBL/GenBank/DDBJ whole genome shotgun (WGS) entry which is preliminary data.</text>
</comment>